<dbReference type="Proteomes" id="UP000824246">
    <property type="component" value="Unassembled WGS sequence"/>
</dbReference>
<feature type="chain" id="PRO_5038669337" evidence="1">
    <location>
        <begin position="20"/>
        <end position="193"/>
    </location>
</feature>
<dbReference type="PROSITE" id="PS51257">
    <property type="entry name" value="PROKAR_LIPOPROTEIN"/>
    <property type="match status" value="1"/>
</dbReference>
<evidence type="ECO:0000256" key="1">
    <source>
        <dbReference type="SAM" id="SignalP"/>
    </source>
</evidence>
<proteinExistence type="predicted"/>
<protein>
    <submittedName>
        <fullName evidence="2">Uncharacterized protein</fullName>
    </submittedName>
</protein>
<gene>
    <name evidence="2" type="ORF">H9982_04675</name>
</gene>
<evidence type="ECO:0000313" key="3">
    <source>
        <dbReference type="Proteomes" id="UP000824246"/>
    </source>
</evidence>
<sequence length="193" mass="21443">MKKLLVILAAAALACVANAQKFTVVEGNLDFLKDVTELQVSLTWDNTMMGEMTEAEYVESKLPEKEDPEEFKRLWYEQDRATALEMLGKSFSGSLGKRSLVEVNNTARYKFVFNIDKIDLGFAGVGFVSRGTLIDATIRVVDTTTGGVMAVIAVDESKSATMYVMEQTKAVAFDNLGNKTGKWLVKKKYVMKK</sequence>
<reference evidence="2" key="2">
    <citation type="submission" date="2021-04" db="EMBL/GenBank/DDBJ databases">
        <authorList>
            <person name="Gilroy R."/>
        </authorList>
    </citation>
    <scope>NUCLEOTIDE SEQUENCE</scope>
    <source>
        <strain evidence="2">ChiHjej12B11-16260</strain>
    </source>
</reference>
<name>A0A9D1VS15_9BACT</name>
<evidence type="ECO:0000313" key="2">
    <source>
        <dbReference type="EMBL" id="HIX45495.1"/>
    </source>
</evidence>
<organism evidence="2 3">
    <name type="scientific">Candidatus Barnesiella excrementipullorum</name>
    <dbReference type="NCBI Taxonomy" id="2838479"/>
    <lineage>
        <taxon>Bacteria</taxon>
        <taxon>Pseudomonadati</taxon>
        <taxon>Bacteroidota</taxon>
        <taxon>Bacteroidia</taxon>
        <taxon>Bacteroidales</taxon>
        <taxon>Barnesiellaceae</taxon>
        <taxon>Barnesiella</taxon>
    </lineage>
</organism>
<comment type="caution">
    <text evidence="2">The sequence shown here is derived from an EMBL/GenBank/DDBJ whole genome shotgun (WGS) entry which is preliminary data.</text>
</comment>
<keyword evidence="1" id="KW-0732">Signal</keyword>
<feature type="signal peptide" evidence="1">
    <location>
        <begin position="1"/>
        <end position="19"/>
    </location>
</feature>
<dbReference type="EMBL" id="DXFB01000126">
    <property type="protein sequence ID" value="HIX45495.1"/>
    <property type="molecule type" value="Genomic_DNA"/>
</dbReference>
<accession>A0A9D1VS15</accession>
<dbReference type="AlphaFoldDB" id="A0A9D1VS15"/>
<reference evidence="2" key="1">
    <citation type="journal article" date="2021" name="PeerJ">
        <title>Extensive microbial diversity within the chicken gut microbiome revealed by metagenomics and culture.</title>
        <authorList>
            <person name="Gilroy R."/>
            <person name="Ravi A."/>
            <person name="Getino M."/>
            <person name="Pursley I."/>
            <person name="Horton D.L."/>
            <person name="Alikhan N.F."/>
            <person name="Baker D."/>
            <person name="Gharbi K."/>
            <person name="Hall N."/>
            <person name="Watson M."/>
            <person name="Adriaenssens E.M."/>
            <person name="Foster-Nyarko E."/>
            <person name="Jarju S."/>
            <person name="Secka A."/>
            <person name="Antonio M."/>
            <person name="Oren A."/>
            <person name="Chaudhuri R.R."/>
            <person name="La Ragione R."/>
            <person name="Hildebrand F."/>
            <person name="Pallen M.J."/>
        </authorList>
    </citation>
    <scope>NUCLEOTIDE SEQUENCE</scope>
    <source>
        <strain evidence="2">ChiHjej12B11-16260</strain>
    </source>
</reference>